<organism evidence="1">
    <name type="scientific">viral metagenome</name>
    <dbReference type="NCBI Taxonomy" id="1070528"/>
    <lineage>
        <taxon>unclassified sequences</taxon>
        <taxon>metagenomes</taxon>
        <taxon>organismal metagenomes</taxon>
    </lineage>
</organism>
<dbReference type="EMBL" id="MT142104">
    <property type="protein sequence ID" value="QJA74532.1"/>
    <property type="molecule type" value="Genomic_DNA"/>
</dbReference>
<protein>
    <recommendedName>
        <fullName evidence="3">Terminase</fullName>
    </recommendedName>
</protein>
<dbReference type="EMBL" id="MT142993">
    <property type="protein sequence ID" value="QJA91520.1"/>
    <property type="molecule type" value="Genomic_DNA"/>
</dbReference>
<sequence>MDDEQRPITDDEAEELVEETAPPFVIEKNTPFVEIINQFSMIKRTYFCFFMFGLKTAEIERLLGRKDGKVYDWRSRDKRFVPAENYLAQHREEYYQQAVSSFLRMIGANTLVGVKILTDKIWKWDELDKIDKQYVWEACKMMLNIARGGGLGRLDEPVEAYEAQIKRLRSNNNAKT</sequence>
<accession>A0A6M3JZP2</accession>
<evidence type="ECO:0008006" key="3">
    <source>
        <dbReference type="Google" id="ProtNLM"/>
    </source>
</evidence>
<reference evidence="1" key="1">
    <citation type="submission" date="2020-03" db="EMBL/GenBank/DDBJ databases">
        <title>The deep terrestrial virosphere.</title>
        <authorList>
            <person name="Holmfeldt K."/>
            <person name="Nilsson E."/>
            <person name="Simone D."/>
            <person name="Lopez-Fernandez M."/>
            <person name="Wu X."/>
            <person name="de Brujin I."/>
            <person name="Lundin D."/>
            <person name="Andersson A."/>
            <person name="Bertilsson S."/>
            <person name="Dopson M."/>
        </authorList>
    </citation>
    <scope>NUCLEOTIDE SEQUENCE</scope>
    <source>
        <strain evidence="1">MM415A01973</strain>
        <strain evidence="2">MM415B03344</strain>
    </source>
</reference>
<evidence type="ECO:0000313" key="1">
    <source>
        <dbReference type="EMBL" id="QJA74532.1"/>
    </source>
</evidence>
<dbReference type="AlphaFoldDB" id="A0A6M3JZP2"/>
<gene>
    <name evidence="1" type="ORF">MM415A01973_0007</name>
    <name evidence="2" type="ORF">MM415B03344_0008</name>
</gene>
<evidence type="ECO:0000313" key="2">
    <source>
        <dbReference type="EMBL" id="QJA91520.1"/>
    </source>
</evidence>
<name>A0A6M3JZP2_9ZZZZ</name>
<proteinExistence type="predicted"/>